<evidence type="ECO:0000313" key="3">
    <source>
        <dbReference type="Proteomes" id="UP000828251"/>
    </source>
</evidence>
<evidence type="ECO:0000256" key="1">
    <source>
        <dbReference type="SAM" id="MobiDB-lite"/>
    </source>
</evidence>
<accession>A0A9D3W3W0</accession>
<name>A0A9D3W3W0_9ROSI</name>
<keyword evidence="3" id="KW-1185">Reference proteome</keyword>
<organism evidence="2 3">
    <name type="scientific">Gossypium stocksii</name>
    <dbReference type="NCBI Taxonomy" id="47602"/>
    <lineage>
        <taxon>Eukaryota</taxon>
        <taxon>Viridiplantae</taxon>
        <taxon>Streptophyta</taxon>
        <taxon>Embryophyta</taxon>
        <taxon>Tracheophyta</taxon>
        <taxon>Spermatophyta</taxon>
        <taxon>Magnoliopsida</taxon>
        <taxon>eudicotyledons</taxon>
        <taxon>Gunneridae</taxon>
        <taxon>Pentapetalae</taxon>
        <taxon>rosids</taxon>
        <taxon>malvids</taxon>
        <taxon>Malvales</taxon>
        <taxon>Malvaceae</taxon>
        <taxon>Malvoideae</taxon>
        <taxon>Gossypium</taxon>
    </lineage>
</organism>
<feature type="compositionally biased region" description="Acidic residues" evidence="1">
    <location>
        <begin position="42"/>
        <end position="52"/>
    </location>
</feature>
<comment type="caution">
    <text evidence="2">The sequence shown here is derived from an EMBL/GenBank/DDBJ whole genome shotgun (WGS) entry which is preliminary data.</text>
</comment>
<protein>
    <submittedName>
        <fullName evidence="2">Uncharacterized protein</fullName>
    </submittedName>
</protein>
<dbReference type="Proteomes" id="UP000828251">
    <property type="component" value="Unassembled WGS sequence"/>
</dbReference>
<evidence type="ECO:0000313" key="2">
    <source>
        <dbReference type="EMBL" id="KAH1107478.1"/>
    </source>
</evidence>
<sequence>MEWVIRWMQEMTPVGIGYARRYGMPIPKSSPMQLYGQQEYKEGEEEEEEEEDAKEKGEESNHGYDFDNSFLLKQPSIGGI</sequence>
<reference evidence="2 3" key="1">
    <citation type="journal article" date="2021" name="Plant Biotechnol. J.">
        <title>Multi-omics assisted identification of the key and species-specific regulatory components of drought-tolerant mechanisms in Gossypium stocksii.</title>
        <authorList>
            <person name="Yu D."/>
            <person name="Ke L."/>
            <person name="Zhang D."/>
            <person name="Wu Y."/>
            <person name="Sun Y."/>
            <person name="Mei J."/>
            <person name="Sun J."/>
            <person name="Sun Y."/>
        </authorList>
    </citation>
    <scope>NUCLEOTIDE SEQUENCE [LARGE SCALE GENOMIC DNA]</scope>
    <source>
        <strain evidence="3">cv. E1</strain>
        <tissue evidence="2">Leaf</tissue>
    </source>
</reference>
<feature type="compositionally biased region" description="Basic and acidic residues" evidence="1">
    <location>
        <begin position="53"/>
        <end position="65"/>
    </location>
</feature>
<proteinExistence type="predicted"/>
<gene>
    <name evidence="2" type="ORF">J1N35_011246</name>
</gene>
<dbReference type="AlphaFoldDB" id="A0A9D3W3W0"/>
<feature type="region of interest" description="Disordered" evidence="1">
    <location>
        <begin position="29"/>
        <end position="80"/>
    </location>
</feature>
<dbReference type="EMBL" id="JAIQCV010000004">
    <property type="protein sequence ID" value="KAH1107478.1"/>
    <property type="molecule type" value="Genomic_DNA"/>
</dbReference>